<dbReference type="InterPro" id="IPR011128">
    <property type="entry name" value="G3P_DH_NAD-dep_N"/>
</dbReference>
<dbReference type="InterPro" id="IPR036291">
    <property type="entry name" value="NAD(P)-bd_dom_sf"/>
</dbReference>
<evidence type="ECO:0000256" key="4">
    <source>
        <dbReference type="ARBA" id="ARBA00048683"/>
    </source>
</evidence>
<evidence type="ECO:0000313" key="10">
    <source>
        <dbReference type="Proteomes" id="UP000280834"/>
    </source>
</evidence>
<name>A0A0R3QQ06_9BILA</name>
<dbReference type="Gene3D" id="1.10.1040.10">
    <property type="entry name" value="N-(1-d-carboxylethyl)-l-norvaline Dehydrogenase, domain 2"/>
    <property type="match status" value="1"/>
</dbReference>
<gene>
    <name evidence="9" type="ORF">BTMF_LOCUS7842</name>
</gene>
<feature type="domain" description="Glycerol-3-phosphate dehydrogenase NAD-dependent N-terminal" evidence="7">
    <location>
        <begin position="8"/>
        <end position="99"/>
    </location>
</feature>
<evidence type="ECO:0000259" key="7">
    <source>
        <dbReference type="Pfam" id="PF01210"/>
    </source>
</evidence>
<dbReference type="InterPro" id="IPR008927">
    <property type="entry name" value="6-PGluconate_DH-like_C_sf"/>
</dbReference>
<comment type="similarity">
    <text evidence="1 5">Belongs to the NAD-dependent glycerol-3-phosphate dehydrogenase family.</text>
</comment>
<dbReference type="GO" id="GO:0046168">
    <property type="term" value="P:glycerol-3-phosphate catabolic process"/>
    <property type="evidence" value="ECO:0007669"/>
    <property type="project" value="UniProtKB-UniRule"/>
</dbReference>
<dbReference type="Proteomes" id="UP000280834">
    <property type="component" value="Unassembled WGS sequence"/>
</dbReference>
<comment type="catalytic activity">
    <reaction evidence="4 6">
        <text>sn-glycerol 3-phosphate + NAD(+) = dihydroxyacetone phosphate + NADH + H(+)</text>
        <dbReference type="Rhea" id="RHEA:11092"/>
        <dbReference type="ChEBI" id="CHEBI:15378"/>
        <dbReference type="ChEBI" id="CHEBI:57540"/>
        <dbReference type="ChEBI" id="CHEBI:57597"/>
        <dbReference type="ChEBI" id="CHEBI:57642"/>
        <dbReference type="ChEBI" id="CHEBI:57945"/>
        <dbReference type="EC" id="1.1.1.8"/>
    </reaction>
</comment>
<dbReference type="InterPro" id="IPR006168">
    <property type="entry name" value="G3P_DH_NAD-dep"/>
</dbReference>
<protein>
    <recommendedName>
        <fullName evidence="6">Glycerol-3-phosphate dehydrogenase [NAD(+)]</fullName>
        <ecNumber evidence="6">1.1.1.8</ecNumber>
    </recommendedName>
</protein>
<dbReference type="Gene3D" id="3.40.50.720">
    <property type="entry name" value="NAD(P)-binding Rossmann-like Domain"/>
    <property type="match status" value="1"/>
</dbReference>
<evidence type="ECO:0000256" key="3">
    <source>
        <dbReference type="ARBA" id="ARBA00023027"/>
    </source>
</evidence>
<dbReference type="SUPFAM" id="SSF51735">
    <property type="entry name" value="NAD(P)-binding Rossmann-fold domains"/>
    <property type="match status" value="1"/>
</dbReference>
<dbReference type="InterPro" id="IPR013328">
    <property type="entry name" value="6PGD_dom2"/>
</dbReference>
<dbReference type="PRINTS" id="PR00077">
    <property type="entry name" value="GPDHDRGNASE"/>
</dbReference>
<keyword evidence="10" id="KW-1185">Reference proteome</keyword>
<proteinExistence type="inferred from homology"/>
<evidence type="ECO:0000256" key="5">
    <source>
        <dbReference type="RuleBase" id="RU000437"/>
    </source>
</evidence>
<dbReference type="WBParaSite" id="BTMF_0000979101-mRNA-1">
    <property type="protein sequence ID" value="BTMF_0000979101-mRNA-1"/>
    <property type="gene ID" value="BTMF_0000979101"/>
</dbReference>
<dbReference type="Pfam" id="PF07479">
    <property type="entry name" value="NAD_Gly3P_dh_C"/>
    <property type="match status" value="1"/>
</dbReference>
<organism evidence="11">
    <name type="scientific">Brugia timori</name>
    <dbReference type="NCBI Taxonomy" id="42155"/>
    <lineage>
        <taxon>Eukaryota</taxon>
        <taxon>Metazoa</taxon>
        <taxon>Ecdysozoa</taxon>
        <taxon>Nematoda</taxon>
        <taxon>Chromadorea</taxon>
        <taxon>Rhabditida</taxon>
        <taxon>Spirurina</taxon>
        <taxon>Spiruromorpha</taxon>
        <taxon>Filarioidea</taxon>
        <taxon>Onchocercidae</taxon>
        <taxon>Brugia</taxon>
    </lineage>
</organism>
<dbReference type="Pfam" id="PF01210">
    <property type="entry name" value="NAD_Gly3P_dh_N"/>
    <property type="match status" value="1"/>
</dbReference>
<keyword evidence="3 5" id="KW-0520">NAD</keyword>
<dbReference type="EMBL" id="UZAG01016118">
    <property type="protein sequence ID" value="VDO26033.1"/>
    <property type="molecule type" value="Genomic_DNA"/>
</dbReference>
<dbReference type="GO" id="GO:0141152">
    <property type="term" value="F:glycerol-3-phosphate dehydrogenase (NAD+) activity"/>
    <property type="evidence" value="ECO:0007669"/>
    <property type="project" value="UniProtKB-UniRule"/>
</dbReference>
<dbReference type="STRING" id="42155.A0A0R3QQ06"/>
<reference evidence="11" key="1">
    <citation type="submission" date="2017-02" db="UniProtKB">
        <authorList>
            <consortium name="WormBaseParasite"/>
        </authorList>
    </citation>
    <scope>IDENTIFICATION</scope>
</reference>
<dbReference type="GO" id="GO:0005829">
    <property type="term" value="C:cytosol"/>
    <property type="evidence" value="ECO:0007669"/>
    <property type="project" value="TreeGrafter"/>
</dbReference>
<dbReference type="SUPFAM" id="SSF48179">
    <property type="entry name" value="6-phosphogluconate dehydrogenase C-terminal domain-like"/>
    <property type="match status" value="1"/>
</dbReference>
<evidence type="ECO:0000256" key="6">
    <source>
        <dbReference type="RuleBase" id="RU361243"/>
    </source>
</evidence>
<evidence type="ECO:0000259" key="8">
    <source>
        <dbReference type="Pfam" id="PF07479"/>
    </source>
</evidence>
<dbReference type="PANTHER" id="PTHR11728">
    <property type="entry name" value="GLYCEROL-3-PHOSPHATE DEHYDROGENASE"/>
    <property type="match status" value="1"/>
</dbReference>
<dbReference type="AlphaFoldDB" id="A0A0R3QQ06"/>
<evidence type="ECO:0000313" key="9">
    <source>
        <dbReference type="EMBL" id="VDO26033.1"/>
    </source>
</evidence>
<evidence type="ECO:0000313" key="11">
    <source>
        <dbReference type="WBParaSite" id="BTMF_0000979101-mRNA-1"/>
    </source>
</evidence>
<keyword evidence="2 5" id="KW-0560">Oxidoreductase</keyword>
<evidence type="ECO:0000256" key="2">
    <source>
        <dbReference type="ARBA" id="ARBA00023002"/>
    </source>
</evidence>
<dbReference type="GO" id="GO:0051287">
    <property type="term" value="F:NAD binding"/>
    <property type="evidence" value="ECO:0007669"/>
    <property type="project" value="UniProtKB-UniRule"/>
</dbReference>
<evidence type="ECO:0000256" key="1">
    <source>
        <dbReference type="ARBA" id="ARBA00011009"/>
    </source>
</evidence>
<dbReference type="PANTHER" id="PTHR11728:SF8">
    <property type="entry name" value="GLYCEROL-3-PHOSPHATE DEHYDROGENASE [NAD(+)]-RELATED"/>
    <property type="match status" value="1"/>
</dbReference>
<sequence>MKHKAPAKIPLVGSGNWDTTIAGKHNNDFDPEVRMLIHEEIVNGKKLTEIINTQHENVKYLPGKKLSSNMIAIADLVTACTDGDILIFVIPQQFKENVYIMSERIRELLSTAVLMGANMAEELEIMNSLRQRLAIEVKKKVADSNAIELYGVLKNIVACATDFADGLGYGTICNCGRNRKICEAFVKTKKSIQDLEREMLNGQSIQGPATAEAIFMMLKKHNLISRFPLLIAVHQICKQQLSPNLLIERLRECKGKLPDKWMKM</sequence>
<dbReference type="GO" id="GO:0005975">
    <property type="term" value="P:carbohydrate metabolic process"/>
    <property type="evidence" value="ECO:0007669"/>
    <property type="project" value="InterPro"/>
</dbReference>
<reference evidence="9 10" key="2">
    <citation type="submission" date="2018-11" db="EMBL/GenBank/DDBJ databases">
        <authorList>
            <consortium name="Pathogen Informatics"/>
        </authorList>
    </citation>
    <scope>NUCLEOTIDE SEQUENCE [LARGE SCALE GENOMIC DNA]</scope>
</reference>
<dbReference type="EC" id="1.1.1.8" evidence="6"/>
<dbReference type="InterPro" id="IPR006109">
    <property type="entry name" value="G3P_DH_NAD-dep_C"/>
</dbReference>
<accession>A0A0R3QQ06</accession>
<feature type="domain" description="Glycerol-3-phosphate dehydrogenase NAD-dependent C-terminal" evidence="8">
    <location>
        <begin position="176"/>
        <end position="247"/>
    </location>
</feature>